<dbReference type="EMBL" id="JAPDGR010000671">
    <property type="protein sequence ID" value="KAJ2988272.1"/>
    <property type="molecule type" value="Genomic_DNA"/>
</dbReference>
<organism evidence="1 2">
    <name type="scientific">Xylaria curta</name>
    <dbReference type="NCBI Taxonomy" id="42375"/>
    <lineage>
        <taxon>Eukaryota</taxon>
        <taxon>Fungi</taxon>
        <taxon>Dikarya</taxon>
        <taxon>Ascomycota</taxon>
        <taxon>Pezizomycotina</taxon>
        <taxon>Sordariomycetes</taxon>
        <taxon>Xylariomycetidae</taxon>
        <taxon>Xylariales</taxon>
        <taxon>Xylariaceae</taxon>
        <taxon>Xylaria</taxon>
    </lineage>
</organism>
<gene>
    <name evidence="1" type="ORF">NUW58_g4067</name>
</gene>
<accession>A0ACC1PAS3</accession>
<evidence type="ECO:0000313" key="1">
    <source>
        <dbReference type="EMBL" id="KAJ2988272.1"/>
    </source>
</evidence>
<comment type="caution">
    <text evidence="1">The sequence shown here is derived from an EMBL/GenBank/DDBJ whole genome shotgun (WGS) entry which is preliminary data.</text>
</comment>
<name>A0ACC1PAS3_9PEZI</name>
<evidence type="ECO:0000313" key="2">
    <source>
        <dbReference type="Proteomes" id="UP001143856"/>
    </source>
</evidence>
<keyword evidence="2" id="KW-1185">Reference proteome</keyword>
<proteinExistence type="predicted"/>
<sequence length="139" mass="15354">MYEHPAPRYNFGGVALAGDAAHASGPHLGSGAGFGIEDSLVLASVLEAANAEVRAQPSTEVKARRCRDALITYNLMRFARTQWLPGATREAGELFQWRDKAVGKDHEKFSKRVHELYHTIWDNDIDEMVNVSVAAFKKA</sequence>
<dbReference type="Proteomes" id="UP001143856">
    <property type="component" value="Unassembled WGS sequence"/>
</dbReference>
<protein>
    <submittedName>
        <fullName evidence="1">Uncharacterized protein</fullName>
    </submittedName>
</protein>
<reference evidence="1" key="1">
    <citation type="submission" date="2022-10" db="EMBL/GenBank/DDBJ databases">
        <title>Genome Sequence of Xylaria curta.</title>
        <authorList>
            <person name="Buettner E."/>
        </authorList>
    </citation>
    <scope>NUCLEOTIDE SEQUENCE</scope>
    <source>
        <strain evidence="1">Babe10</strain>
    </source>
</reference>